<evidence type="ECO:0000313" key="2">
    <source>
        <dbReference type="Proteomes" id="UP000598146"/>
    </source>
</evidence>
<protein>
    <submittedName>
        <fullName evidence="1">Uncharacterized protein</fullName>
    </submittedName>
</protein>
<dbReference type="EMBL" id="JADQTO010000005">
    <property type="protein sequence ID" value="MBG0562186.1"/>
    <property type="molecule type" value="Genomic_DNA"/>
</dbReference>
<gene>
    <name evidence="1" type="ORF">I4J89_11995</name>
</gene>
<dbReference type="AlphaFoldDB" id="A0A931FYR3"/>
<sequence length="127" mass="13846">MPVPVISQDDFIWFTSQAARVYQVSEHAIAEAAARLEPSGHRRHAQEICELHIALINVAAAHQWCRAGCETCVAIRESITVAMAVLRTEVDSQLEQMIDGPARGVALPTAASWQRPAAGAVYRSENP</sequence>
<name>A0A931FYR3_9ACTN</name>
<keyword evidence="2" id="KW-1185">Reference proteome</keyword>
<comment type="caution">
    <text evidence="1">The sequence shown here is derived from an EMBL/GenBank/DDBJ whole genome shotgun (WGS) entry which is preliminary data.</text>
</comment>
<accession>A0A931FYR3</accession>
<proteinExistence type="predicted"/>
<dbReference type="RefSeq" id="WP_196413993.1">
    <property type="nucleotide sequence ID" value="NZ_JADQTO010000005.1"/>
</dbReference>
<evidence type="ECO:0000313" key="1">
    <source>
        <dbReference type="EMBL" id="MBG0562186.1"/>
    </source>
</evidence>
<reference evidence="1" key="1">
    <citation type="submission" date="2020-11" db="EMBL/GenBank/DDBJ databases">
        <title>Isolation and identification of active actinomycetes.</title>
        <authorList>
            <person name="Sun X."/>
        </authorList>
    </citation>
    <scope>NUCLEOTIDE SEQUENCE</scope>
    <source>
        <strain evidence="1">NEAU-A11</strain>
    </source>
</reference>
<organism evidence="1 2">
    <name type="scientific">Actinoplanes aureus</name>
    <dbReference type="NCBI Taxonomy" id="2792083"/>
    <lineage>
        <taxon>Bacteria</taxon>
        <taxon>Bacillati</taxon>
        <taxon>Actinomycetota</taxon>
        <taxon>Actinomycetes</taxon>
        <taxon>Micromonosporales</taxon>
        <taxon>Micromonosporaceae</taxon>
        <taxon>Actinoplanes</taxon>
    </lineage>
</organism>
<dbReference type="Proteomes" id="UP000598146">
    <property type="component" value="Unassembled WGS sequence"/>
</dbReference>